<accession>A0A4Q7Y2X1</accession>
<dbReference type="InterPro" id="IPR050090">
    <property type="entry name" value="Tyrosine_recombinase_XerCD"/>
</dbReference>
<dbReference type="Pfam" id="PF00589">
    <property type="entry name" value="Phage_integrase"/>
    <property type="match status" value="1"/>
</dbReference>
<keyword evidence="2" id="KW-0233">DNA recombination</keyword>
<keyword evidence="8" id="KW-1185">Reference proteome</keyword>
<name>A0A4Q7Y2X1_9ACTN</name>
<dbReference type="InterPro" id="IPR010998">
    <property type="entry name" value="Integrase_recombinase_N"/>
</dbReference>
<proteinExistence type="predicted"/>
<dbReference type="InterPro" id="IPR013762">
    <property type="entry name" value="Integrase-like_cat_sf"/>
</dbReference>
<evidence type="ECO:0000313" key="7">
    <source>
        <dbReference type="EMBL" id="RZU31170.1"/>
    </source>
</evidence>
<dbReference type="InterPro" id="IPR044068">
    <property type="entry name" value="CB"/>
</dbReference>
<feature type="domain" description="Core-binding (CB)" evidence="6">
    <location>
        <begin position="85"/>
        <end position="193"/>
    </location>
</feature>
<feature type="domain" description="Tyr recombinase" evidence="5">
    <location>
        <begin position="235"/>
        <end position="432"/>
    </location>
</feature>
<evidence type="ECO:0000313" key="8">
    <source>
        <dbReference type="Proteomes" id="UP000292507"/>
    </source>
</evidence>
<dbReference type="Gene3D" id="1.10.150.130">
    <property type="match status" value="1"/>
</dbReference>
<dbReference type="PROSITE" id="PS51900">
    <property type="entry name" value="CB"/>
    <property type="match status" value="1"/>
</dbReference>
<dbReference type="GO" id="GO:0006310">
    <property type="term" value="P:DNA recombination"/>
    <property type="evidence" value="ECO:0007669"/>
    <property type="project" value="UniProtKB-KW"/>
</dbReference>
<protein>
    <submittedName>
        <fullName evidence="7">Phage integrase family protein</fullName>
    </submittedName>
</protein>
<evidence type="ECO:0000256" key="2">
    <source>
        <dbReference type="ARBA" id="ARBA00023172"/>
    </source>
</evidence>
<organism evidence="7 8">
    <name type="scientific">Blastococcus saxobsidens</name>
    <dbReference type="NCBI Taxonomy" id="138336"/>
    <lineage>
        <taxon>Bacteria</taxon>
        <taxon>Bacillati</taxon>
        <taxon>Actinomycetota</taxon>
        <taxon>Actinomycetes</taxon>
        <taxon>Geodermatophilales</taxon>
        <taxon>Geodermatophilaceae</taxon>
        <taxon>Blastococcus</taxon>
    </lineage>
</organism>
<dbReference type="Gene3D" id="1.10.443.10">
    <property type="entry name" value="Intergrase catalytic core"/>
    <property type="match status" value="1"/>
</dbReference>
<evidence type="ECO:0000256" key="4">
    <source>
        <dbReference type="SAM" id="MobiDB-lite"/>
    </source>
</evidence>
<dbReference type="SUPFAM" id="SSF56349">
    <property type="entry name" value="DNA breaking-rejoining enzymes"/>
    <property type="match status" value="1"/>
</dbReference>
<dbReference type="AlphaFoldDB" id="A0A4Q7Y2X1"/>
<dbReference type="CDD" id="cd01189">
    <property type="entry name" value="INT_ICEBs1_C_like"/>
    <property type="match status" value="1"/>
</dbReference>
<dbReference type="Proteomes" id="UP000292507">
    <property type="component" value="Unassembled WGS sequence"/>
</dbReference>
<feature type="compositionally biased region" description="Basic and acidic residues" evidence="4">
    <location>
        <begin position="485"/>
        <end position="496"/>
    </location>
</feature>
<sequence>MKGSTHKRCGCRDEDGRQYGSRCPKLGRKGHGKWWGRYDAPRAADGKRRQEKLGPFDTKAEADAALADAVQAISRGTYLRPEKDLTVARYLDEWLAGKTTLKASTRHGYAQHLNLYLRPGLGHLRLADLRDVDLEALYAAMRQIGRTVDGRPSPLLRRLLEARTDTPAAQRVLSDATIRRVHATAMSALSTAVKRRKIAVNPGEHVELSSGRAGRALVWTEHRIEEWRRTGKRPAAAMVWTPEQAGAFLDLVSGDELYPLWHLVAFRGLRRSEALGLSWSDVDLDRRTVTVREARVQVGRAIVAGDTKSDTSARTVSLDASTLEVLRAQRRRQAELRLQLGSAWVDTGLVFTKADGSALVPDSVSQRFDRLVIRSGLPPVRLHDLRHLAASLTYRATKDLKLTSQMLGHASTAITEQVYTSVFEDVEREAAESAAALVPRAHRAPIDAAVPTSCPPGGAAGLTGGLGASETAGQTRWGGWGSNPRPRDYESHALTG</sequence>
<dbReference type="EMBL" id="SHKV01000001">
    <property type="protein sequence ID" value="RZU31170.1"/>
    <property type="molecule type" value="Genomic_DNA"/>
</dbReference>
<gene>
    <name evidence="7" type="ORF">BKA19_0819</name>
</gene>
<comment type="caution">
    <text evidence="7">The sequence shown here is derived from an EMBL/GenBank/DDBJ whole genome shotgun (WGS) entry which is preliminary data.</text>
</comment>
<feature type="region of interest" description="Disordered" evidence="4">
    <location>
        <begin position="460"/>
        <end position="496"/>
    </location>
</feature>
<evidence type="ECO:0000256" key="1">
    <source>
        <dbReference type="ARBA" id="ARBA00023125"/>
    </source>
</evidence>
<dbReference type="PANTHER" id="PTHR30349">
    <property type="entry name" value="PHAGE INTEGRASE-RELATED"/>
    <property type="match status" value="1"/>
</dbReference>
<dbReference type="GO" id="GO:0003677">
    <property type="term" value="F:DNA binding"/>
    <property type="evidence" value="ECO:0007669"/>
    <property type="project" value="UniProtKB-UniRule"/>
</dbReference>
<dbReference type="PANTHER" id="PTHR30349:SF91">
    <property type="entry name" value="INTA PROTEIN"/>
    <property type="match status" value="1"/>
</dbReference>
<evidence type="ECO:0000259" key="5">
    <source>
        <dbReference type="PROSITE" id="PS51898"/>
    </source>
</evidence>
<reference evidence="7 8" key="1">
    <citation type="submission" date="2019-02" db="EMBL/GenBank/DDBJ databases">
        <title>Sequencing the genomes of 1000 actinobacteria strains.</title>
        <authorList>
            <person name="Klenk H.-P."/>
        </authorList>
    </citation>
    <scope>NUCLEOTIDE SEQUENCE [LARGE SCALE GENOMIC DNA]</scope>
    <source>
        <strain evidence="7 8">DSM 44509</strain>
    </source>
</reference>
<dbReference type="InterPro" id="IPR002104">
    <property type="entry name" value="Integrase_catalytic"/>
</dbReference>
<dbReference type="PROSITE" id="PS51898">
    <property type="entry name" value="TYR_RECOMBINASE"/>
    <property type="match status" value="1"/>
</dbReference>
<evidence type="ECO:0000256" key="3">
    <source>
        <dbReference type="PROSITE-ProRule" id="PRU01248"/>
    </source>
</evidence>
<dbReference type="GO" id="GO:0015074">
    <property type="term" value="P:DNA integration"/>
    <property type="evidence" value="ECO:0007669"/>
    <property type="project" value="UniProtKB-KW"/>
</dbReference>
<evidence type="ECO:0000259" key="6">
    <source>
        <dbReference type="PROSITE" id="PS51900"/>
    </source>
</evidence>
<keyword evidence="1 3" id="KW-0238">DNA-binding</keyword>
<dbReference type="InterPro" id="IPR011010">
    <property type="entry name" value="DNA_brk_join_enz"/>
</dbReference>